<feature type="chain" id="PRO_5010578303" description="TraB family protein" evidence="1">
    <location>
        <begin position="21"/>
        <end position="330"/>
    </location>
</feature>
<reference evidence="2 3" key="1">
    <citation type="submission" date="2016-03" db="EMBL/GenBank/DDBJ databases">
        <title>Deep-sea bacteria in the southern Pacific.</title>
        <authorList>
            <person name="Tang K."/>
        </authorList>
    </citation>
    <scope>NUCLEOTIDE SEQUENCE [LARGE SCALE GENOMIC DNA]</scope>
    <source>
        <strain evidence="2 3">JLT2016</strain>
    </source>
</reference>
<name>A0A1U7D509_9RHOB</name>
<gene>
    <name evidence="2" type="ORF">Ga0080559_TMP2471</name>
</gene>
<dbReference type="InterPro" id="IPR047111">
    <property type="entry name" value="YbaP-like"/>
</dbReference>
<organism evidence="2 3">
    <name type="scientific">Salipiger profundus</name>
    <dbReference type="NCBI Taxonomy" id="1229727"/>
    <lineage>
        <taxon>Bacteria</taxon>
        <taxon>Pseudomonadati</taxon>
        <taxon>Pseudomonadota</taxon>
        <taxon>Alphaproteobacteria</taxon>
        <taxon>Rhodobacterales</taxon>
        <taxon>Roseobacteraceae</taxon>
        <taxon>Salipiger</taxon>
    </lineage>
</organism>
<proteinExistence type="predicted"/>
<evidence type="ECO:0000313" key="3">
    <source>
        <dbReference type="Proteomes" id="UP000186559"/>
    </source>
</evidence>
<protein>
    <recommendedName>
        <fullName evidence="4">TraB family protein</fullName>
    </recommendedName>
</protein>
<dbReference type="AlphaFoldDB" id="A0A1U7D509"/>
<keyword evidence="3" id="KW-1185">Reference proteome</keyword>
<dbReference type="CDD" id="cd14789">
    <property type="entry name" value="Tiki"/>
    <property type="match status" value="1"/>
</dbReference>
<evidence type="ECO:0000256" key="1">
    <source>
        <dbReference type="SAM" id="SignalP"/>
    </source>
</evidence>
<feature type="signal peptide" evidence="1">
    <location>
        <begin position="1"/>
        <end position="20"/>
    </location>
</feature>
<dbReference type="Pfam" id="PF01963">
    <property type="entry name" value="TraB_PrgY_gumN"/>
    <property type="match status" value="1"/>
</dbReference>
<dbReference type="PANTHER" id="PTHR40590:SF1">
    <property type="entry name" value="CYTOPLASMIC PROTEIN"/>
    <property type="match status" value="1"/>
</dbReference>
<keyword evidence="1" id="KW-0732">Signal</keyword>
<dbReference type="Proteomes" id="UP000186559">
    <property type="component" value="Chromosome"/>
</dbReference>
<dbReference type="KEGG" id="tpro:Ga0080559_TMP2471"/>
<dbReference type="OrthoDB" id="9806326at2"/>
<dbReference type="STRING" id="1229727.Ga0080559_TMP2471"/>
<dbReference type="RefSeq" id="WP_076623388.1">
    <property type="nucleotide sequence ID" value="NZ_BMEW01000005.1"/>
</dbReference>
<accession>A0A1U7D509</accession>
<dbReference type="EMBL" id="CP014796">
    <property type="protein sequence ID" value="APX23267.1"/>
    <property type="molecule type" value="Genomic_DNA"/>
</dbReference>
<dbReference type="InterPro" id="IPR002816">
    <property type="entry name" value="TraB/PrgY/GumN_fam"/>
</dbReference>
<evidence type="ECO:0000313" key="2">
    <source>
        <dbReference type="EMBL" id="APX23267.1"/>
    </source>
</evidence>
<dbReference type="PANTHER" id="PTHR40590">
    <property type="entry name" value="CYTOPLASMIC PROTEIN-RELATED"/>
    <property type="match status" value="1"/>
</dbReference>
<sequence length="330" mass="36511" precursor="true">MRKFLFALPVWLMLSPFASAQCAGHDLRETLTSAERDRLDALLAEMPYPAGNHWRAEKDGEVIHLVGTMHLSDPRLEAPLERLRPVVRDAGALLLEMPRAQEKQLQAAVTTQPDLLFLSDATLPELMDEEDWQALSKAAKAHGIPPFMAAKFRPWYLSMMLSMPACAQEALQEQNGFDKQLETVAENMGVPTVALEPYDAAFAIFNAEPVEDQIEMMTASLAAEKQGEDSFATTIAAYFDEEAGEMWHMAQILLERQDTFTAEEAAEVMEESGEALLAQRNRAWIPVILKTADKAGKPIVAAFGAAHLPGEEGVLNLLAEEGFTLTREPF</sequence>
<evidence type="ECO:0008006" key="4">
    <source>
        <dbReference type="Google" id="ProtNLM"/>
    </source>
</evidence>